<comment type="cofactor">
    <cofactor evidence="1">
        <name>Mn(2+)</name>
        <dbReference type="ChEBI" id="CHEBI:29035"/>
    </cofactor>
</comment>
<dbReference type="PANTHER" id="PTHR12992:SF11">
    <property type="entry name" value="MITOCHONDRIAL COENZYME A DIPHOSPHATASE NUDT8"/>
    <property type="match status" value="1"/>
</dbReference>
<dbReference type="Gene3D" id="3.90.79.10">
    <property type="entry name" value="Nucleoside Triphosphate Pyrophosphohydrolase"/>
    <property type="match status" value="1"/>
</dbReference>
<protein>
    <recommendedName>
        <fullName evidence="7">Nudix hydrolase domain-containing protein</fullName>
    </recommendedName>
</protein>
<keyword evidence="6" id="KW-0464">Manganese</keyword>
<keyword evidence="3" id="KW-0479">Metal-binding</keyword>
<comment type="caution">
    <text evidence="8">The sequence shown here is derived from an EMBL/GenBank/DDBJ whole genome shotgun (WGS) entry which is preliminary data.</text>
</comment>
<dbReference type="AlphaFoldDB" id="A0AAW2G0F3"/>
<evidence type="ECO:0000256" key="3">
    <source>
        <dbReference type="ARBA" id="ARBA00022723"/>
    </source>
</evidence>
<evidence type="ECO:0000313" key="9">
    <source>
        <dbReference type="Proteomes" id="UP001430953"/>
    </source>
</evidence>
<evidence type="ECO:0000313" key="8">
    <source>
        <dbReference type="EMBL" id="KAL0119835.1"/>
    </source>
</evidence>
<dbReference type="SUPFAM" id="SSF55811">
    <property type="entry name" value="Nudix"/>
    <property type="match status" value="1"/>
</dbReference>
<keyword evidence="5" id="KW-0460">Magnesium</keyword>
<organism evidence="8 9">
    <name type="scientific">Cardiocondyla obscurior</name>
    <dbReference type="NCBI Taxonomy" id="286306"/>
    <lineage>
        <taxon>Eukaryota</taxon>
        <taxon>Metazoa</taxon>
        <taxon>Ecdysozoa</taxon>
        <taxon>Arthropoda</taxon>
        <taxon>Hexapoda</taxon>
        <taxon>Insecta</taxon>
        <taxon>Pterygota</taxon>
        <taxon>Neoptera</taxon>
        <taxon>Endopterygota</taxon>
        <taxon>Hymenoptera</taxon>
        <taxon>Apocrita</taxon>
        <taxon>Aculeata</taxon>
        <taxon>Formicoidea</taxon>
        <taxon>Formicidae</taxon>
        <taxon>Myrmicinae</taxon>
        <taxon>Cardiocondyla</taxon>
    </lineage>
</organism>
<evidence type="ECO:0000256" key="5">
    <source>
        <dbReference type="ARBA" id="ARBA00022842"/>
    </source>
</evidence>
<accession>A0AAW2G0F3</accession>
<dbReference type="PANTHER" id="PTHR12992">
    <property type="entry name" value="NUDIX HYDROLASE"/>
    <property type="match status" value="1"/>
</dbReference>
<dbReference type="InterPro" id="IPR015797">
    <property type="entry name" value="NUDIX_hydrolase-like_dom_sf"/>
</dbReference>
<evidence type="ECO:0000256" key="2">
    <source>
        <dbReference type="ARBA" id="ARBA00001946"/>
    </source>
</evidence>
<proteinExistence type="predicted"/>
<dbReference type="CDD" id="cd03426">
    <property type="entry name" value="NUDIX_CoAse_Nudt7"/>
    <property type="match status" value="1"/>
</dbReference>
<feature type="domain" description="Nudix hydrolase" evidence="7">
    <location>
        <begin position="55"/>
        <end position="194"/>
    </location>
</feature>
<sequence length="253" mass="28715">MKLPATSMHLSLRAFSITSKRRVDMINSALKPEVVLSESNRKACIERFKSMRVPKSHNAAEAAVLVPLCLYKGELGLLYTLRSMRLTTNRGQVSFPGGMRDENDVNLQETALRETWEELKIPREKIDVWTTGNLIGKVDVNVMPVLAYIGEVEPEKMEINHDEVEEVFVVSLQKLCDPELIRFTTFRHQVATLPSYLGGKYRVWGFTAGITHMALESLVPDVYEFKFFTLKSMQKSSTIKSNSFDNNATHSKI</sequence>
<gene>
    <name evidence="8" type="ORF">PUN28_007930</name>
</gene>
<evidence type="ECO:0000256" key="1">
    <source>
        <dbReference type="ARBA" id="ARBA00001936"/>
    </source>
</evidence>
<dbReference type="InterPro" id="IPR000086">
    <property type="entry name" value="NUDIX_hydrolase_dom"/>
</dbReference>
<dbReference type="EMBL" id="JADYXP020000007">
    <property type="protein sequence ID" value="KAL0119835.1"/>
    <property type="molecule type" value="Genomic_DNA"/>
</dbReference>
<dbReference type="Pfam" id="PF00293">
    <property type="entry name" value="NUDIX"/>
    <property type="match status" value="1"/>
</dbReference>
<evidence type="ECO:0000259" key="7">
    <source>
        <dbReference type="PROSITE" id="PS51462"/>
    </source>
</evidence>
<name>A0AAW2G0F3_9HYME</name>
<keyword evidence="9" id="KW-1185">Reference proteome</keyword>
<dbReference type="Proteomes" id="UP001430953">
    <property type="component" value="Unassembled WGS sequence"/>
</dbReference>
<dbReference type="GO" id="GO:0046872">
    <property type="term" value="F:metal ion binding"/>
    <property type="evidence" value="ECO:0007669"/>
    <property type="project" value="UniProtKB-KW"/>
</dbReference>
<comment type="cofactor">
    <cofactor evidence="2">
        <name>Mg(2+)</name>
        <dbReference type="ChEBI" id="CHEBI:18420"/>
    </cofactor>
</comment>
<evidence type="ECO:0000256" key="4">
    <source>
        <dbReference type="ARBA" id="ARBA00022801"/>
    </source>
</evidence>
<evidence type="ECO:0000256" key="6">
    <source>
        <dbReference type="ARBA" id="ARBA00023211"/>
    </source>
</evidence>
<keyword evidence="4" id="KW-0378">Hydrolase</keyword>
<dbReference type="GO" id="GO:0010945">
    <property type="term" value="F:coenzyme A diphosphatase activity"/>
    <property type="evidence" value="ECO:0007669"/>
    <property type="project" value="InterPro"/>
</dbReference>
<dbReference type="PROSITE" id="PS51462">
    <property type="entry name" value="NUDIX"/>
    <property type="match status" value="1"/>
</dbReference>
<dbReference type="InterPro" id="IPR045121">
    <property type="entry name" value="CoAse"/>
</dbReference>
<reference evidence="8 9" key="1">
    <citation type="submission" date="2023-03" db="EMBL/GenBank/DDBJ databases">
        <title>High recombination rates correlate with genetic variation in Cardiocondyla obscurior ants.</title>
        <authorList>
            <person name="Errbii M."/>
        </authorList>
    </citation>
    <scope>NUCLEOTIDE SEQUENCE [LARGE SCALE GENOMIC DNA]</scope>
    <source>
        <strain evidence="8">Alpha-2009</strain>
        <tissue evidence="8">Whole body</tissue>
    </source>
</reference>